<evidence type="ECO:0000313" key="3">
    <source>
        <dbReference type="EMBL" id="KAB8345929.1"/>
    </source>
</evidence>
<organism evidence="3 4">
    <name type="scientific">Carpinus fangiana</name>
    <dbReference type="NCBI Taxonomy" id="176857"/>
    <lineage>
        <taxon>Eukaryota</taxon>
        <taxon>Viridiplantae</taxon>
        <taxon>Streptophyta</taxon>
        <taxon>Embryophyta</taxon>
        <taxon>Tracheophyta</taxon>
        <taxon>Spermatophyta</taxon>
        <taxon>Magnoliopsida</taxon>
        <taxon>eudicotyledons</taxon>
        <taxon>Gunneridae</taxon>
        <taxon>Pentapetalae</taxon>
        <taxon>rosids</taxon>
        <taxon>fabids</taxon>
        <taxon>Fagales</taxon>
        <taxon>Betulaceae</taxon>
        <taxon>Carpinus</taxon>
    </lineage>
</organism>
<dbReference type="OrthoDB" id="1466508at2759"/>
<dbReference type="Proteomes" id="UP000327013">
    <property type="component" value="Unassembled WGS sequence"/>
</dbReference>
<sequence>MNHSRNRHDAVRLEHKHFCQPEPLVKPFKRKDKLAIRPSRRIQIIAHQVLQLRISRHGSPQPLRDRAKRQVVLAVNRFASHGRLHARKRRRSKVLEQREQVVRGSRRVLRRRLGRVGLEVGEGPGLDGRIGGAVEEAEREAFGEVGVAFGLENASRPANGSTLGKPKPNKINQRAGHQPPSAFINVTSVGKGVLQAKILQSHQIDREGSVMSFFRKAKAEEAPVHPTDTIIPLHPFDDNDITRGSLLYITLFFEHVLDVEKLRHGMEELLTIGDWRKLGARLRKTVSSLFSHVIVMLTHRFKSLGKFEYHVPQEYTTQRPGFIFSHEQHDVSEHDHPLAQQLPRPTPGQPSIQHDAHDFLPLSRRNGGPKKLEDFLSSDEPQVSLHIVSFLDATLVSISWQHTLCDATAMSEVLKAWLLILDGRKSEVPQVSPIAIDPLVSLGTSPTEPSANASRQLAGISLVLFFLRFFANLIWYKNSQRIVYLPPNYVQDLKSATIQEGEAASGKPVRLSEGDILSALFARLALRKASPKSTQNVTVWNVLDLRTPLGSTLLPPSAGIYLGNAVLGAIAFTSVQQILEKSLYSTAACIRKAIEEQRTPEQVHALAALSRKAEAEGKPCLFGDGGSKLLFFSNWTRAGFFQLDFGSALATGAGKTGPALPTMVLFSSEAQHPLKTNTILGKDAAGGYWIEFNMEDGSWEGAQELLEQHHLKAGPA</sequence>
<comment type="caution">
    <text evidence="3">The sequence shown here is derived from an EMBL/GenBank/DDBJ whole genome shotgun (WGS) entry which is preliminary data.</text>
</comment>
<dbReference type="Pfam" id="PF02458">
    <property type="entry name" value="Transferase"/>
    <property type="match status" value="1"/>
</dbReference>
<evidence type="ECO:0000313" key="4">
    <source>
        <dbReference type="Proteomes" id="UP000327013"/>
    </source>
</evidence>
<comment type="similarity">
    <text evidence="1">Belongs to the plant acyltransferase family.</text>
</comment>
<dbReference type="InterPro" id="IPR050317">
    <property type="entry name" value="Plant_Fungal_Acyltransferase"/>
</dbReference>
<dbReference type="GO" id="GO:0016747">
    <property type="term" value="F:acyltransferase activity, transferring groups other than amino-acyl groups"/>
    <property type="evidence" value="ECO:0007669"/>
    <property type="project" value="TreeGrafter"/>
</dbReference>
<protein>
    <submittedName>
        <fullName evidence="3">Uncharacterized protein</fullName>
    </submittedName>
</protein>
<evidence type="ECO:0000256" key="2">
    <source>
        <dbReference type="SAM" id="MobiDB-lite"/>
    </source>
</evidence>
<dbReference type="InterPro" id="IPR023213">
    <property type="entry name" value="CAT-like_dom_sf"/>
</dbReference>
<accession>A0A5N6KTV4</accession>
<reference evidence="3 4" key="1">
    <citation type="submission" date="2019-06" db="EMBL/GenBank/DDBJ databases">
        <title>A chromosomal-level reference genome of Carpinus fangiana (Coryloideae, Betulaceae).</title>
        <authorList>
            <person name="Yang X."/>
            <person name="Wang Z."/>
            <person name="Zhang L."/>
            <person name="Hao G."/>
            <person name="Liu J."/>
            <person name="Yang Y."/>
        </authorList>
    </citation>
    <scope>NUCLEOTIDE SEQUENCE [LARGE SCALE GENOMIC DNA]</scope>
    <source>
        <strain evidence="3">Cfa_2016G</strain>
        <tissue evidence="3">Leaf</tissue>
    </source>
</reference>
<proteinExistence type="inferred from homology"/>
<keyword evidence="4" id="KW-1185">Reference proteome</keyword>
<feature type="region of interest" description="Disordered" evidence="2">
    <location>
        <begin position="334"/>
        <end position="355"/>
    </location>
</feature>
<dbReference type="PANTHER" id="PTHR31642:SF294">
    <property type="entry name" value="ACETYLTRANSFERASE MATC1"/>
    <property type="match status" value="1"/>
</dbReference>
<dbReference type="PANTHER" id="PTHR31642">
    <property type="entry name" value="TRICHOTHECENE 3-O-ACETYLTRANSFERASE"/>
    <property type="match status" value="1"/>
</dbReference>
<dbReference type="EMBL" id="VIBQ01000013">
    <property type="protein sequence ID" value="KAB8345929.1"/>
    <property type="molecule type" value="Genomic_DNA"/>
</dbReference>
<gene>
    <name evidence="3" type="ORF">FH972_022982</name>
</gene>
<dbReference type="AlphaFoldDB" id="A0A5N6KTV4"/>
<evidence type="ECO:0000256" key="1">
    <source>
        <dbReference type="ARBA" id="ARBA00009861"/>
    </source>
</evidence>
<name>A0A5N6KTV4_9ROSI</name>
<dbReference type="Gene3D" id="3.30.559.10">
    <property type="entry name" value="Chloramphenicol acetyltransferase-like domain"/>
    <property type="match status" value="2"/>
</dbReference>